<keyword evidence="3" id="KW-1185">Reference proteome</keyword>
<name>A0A4D6NDV5_VIGUN</name>
<protein>
    <submittedName>
        <fullName evidence="2">Uncharacterized protein</fullName>
    </submittedName>
</protein>
<accession>A0A4D6NDV5</accession>
<evidence type="ECO:0000313" key="2">
    <source>
        <dbReference type="EMBL" id="QCE10924.1"/>
    </source>
</evidence>
<evidence type="ECO:0000313" key="3">
    <source>
        <dbReference type="Proteomes" id="UP000501690"/>
    </source>
</evidence>
<evidence type="ECO:0000256" key="1">
    <source>
        <dbReference type="SAM" id="MobiDB-lite"/>
    </source>
</evidence>
<dbReference type="Proteomes" id="UP000501690">
    <property type="component" value="Linkage Group LG10"/>
</dbReference>
<gene>
    <name evidence="2" type="ORF">DEO72_LG10g2157</name>
</gene>
<dbReference type="AlphaFoldDB" id="A0A4D6NDV5"/>
<sequence length="89" mass="9791">MVCRLAVRYEPPGDSKGNRGYWKVRRLAVRLIPPGDVCKGSGILKRVALGGERGPARRWLQRQWVSRRLAPNGTRPAPSDMEAVAPAAS</sequence>
<feature type="region of interest" description="Disordered" evidence="1">
    <location>
        <begin position="70"/>
        <end position="89"/>
    </location>
</feature>
<reference evidence="2 3" key="1">
    <citation type="submission" date="2019-04" db="EMBL/GenBank/DDBJ databases">
        <title>An improved genome assembly and genetic linkage map for asparagus bean, Vigna unguiculata ssp. sesquipedialis.</title>
        <authorList>
            <person name="Xia Q."/>
            <person name="Zhang R."/>
            <person name="Dong Y."/>
        </authorList>
    </citation>
    <scope>NUCLEOTIDE SEQUENCE [LARGE SCALE GENOMIC DNA]</scope>
    <source>
        <tissue evidence="2">Leaf</tissue>
    </source>
</reference>
<proteinExistence type="predicted"/>
<dbReference type="EMBL" id="CP039354">
    <property type="protein sequence ID" value="QCE10924.1"/>
    <property type="molecule type" value="Genomic_DNA"/>
</dbReference>
<organism evidence="2 3">
    <name type="scientific">Vigna unguiculata</name>
    <name type="common">Cowpea</name>
    <dbReference type="NCBI Taxonomy" id="3917"/>
    <lineage>
        <taxon>Eukaryota</taxon>
        <taxon>Viridiplantae</taxon>
        <taxon>Streptophyta</taxon>
        <taxon>Embryophyta</taxon>
        <taxon>Tracheophyta</taxon>
        <taxon>Spermatophyta</taxon>
        <taxon>Magnoliopsida</taxon>
        <taxon>eudicotyledons</taxon>
        <taxon>Gunneridae</taxon>
        <taxon>Pentapetalae</taxon>
        <taxon>rosids</taxon>
        <taxon>fabids</taxon>
        <taxon>Fabales</taxon>
        <taxon>Fabaceae</taxon>
        <taxon>Papilionoideae</taxon>
        <taxon>50 kb inversion clade</taxon>
        <taxon>NPAAA clade</taxon>
        <taxon>indigoferoid/millettioid clade</taxon>
        <taxon>Phaseoleae</taxon>
        <taxon>Vigna</taxon>
    </lineage>
</organism>